<dbReference type="GO" id="GO:0003700">
    <property type="term" value="F:DNA-binding transcription factor activity"/>
    <property type="evidence" value="ECO:0000318"/>
    <property type="project" value="GO_Central"/>
</dbReference>
<dbReference type="GO" id="GO:0005516">
    <property type="term" value="F:calmodulin binding"/>
    <property type="evidence" value="ECO:0007669"/>
    <property type="project" value="InterPro"/>
</dbReference>
<dbReference type="InParanoid" id="A0A059C7Y2"/>
<dbReference type="STRING" id="71139.A0A059C7Y2"/>
<sequence>MDDYQYLRTNALLMENFNAMKEKIRKPLDLEKLDELPDLAEFMNENFICGLPNETKVPLSDEKLNCWSASARKDGEGEKHLRLHFITKLPSNIIKGDEVEGERESPIHVILADSSTDRVVQSGPLSVLELMVTVIGGDFDEEAGKNWTREFFRRIEIMGRAGNMPLLTGNLSVILNKGIGVLGAVTFNDVSSWTRSGKFGLGVKTTLACCEGIRVLEGMSNAFVVEDGRRADPNICLGRIQMNEIEQRAAE</sequence>
<dbReference type="eggNOG" id="ENOG502R3X4">
    <property type="taxonomic scope" value="Eukaryota"/>
</dbReference>
<dbReference type="PANTHER" id="PTHR31713">
    <property type="entry name" value="OS02G0177800 PROTEIN"/>
    <property type="match status" value="1"/>
</dbReference>
<gene>
    <name evidence="2" type="ORF">EUGRSUZ_E02969</name>
</gene>
<dbReference type="GO" id="GO:0080142">
    <property type="term" value="P:regulation of salicylic acid biosynthetic process"/>
    <property type="evidence" value="ECO:0000318"/>
    <property type="project" value="GO_Central"/>
</dbReference>
<dbReference type="InterPro" id="IPR046831">
    <property type="entry name" value="Calmodulin_bind_N"/>
</dbReference>
<name>A0A059C7Y2_EUCGR</name>
<dbReference type="GO" id="GO:0043565">
    <property type="term" value="F:sequence-specific DNA binding"/>
    <property type="evidence" value="ECO:0000318"/>
    <property type="project" value="GO_Central"/>
</dbReference>
<feature type="domain" description="Calmodulin binding protein-like N-terminal" evidence="1">
    <location>
        <begin position="81"/>
        <end position="227"/>
    </location>
</feature>
<dbReference type="AlphaFoldDB" id="A0A059C7Y2"/>
<accession>A0A059C7Y2</accession>
<dbReference type="Pfam" id="PF07887">
    <property type="entry name" value="Calmodulin_bind"/>
    <property type="match status" value="1"/>
</dbReference>
<dbReference type="Gramene" id="KCW74306">
    <property type="protein sequence ID" value="KCW74306"/>
    <property type="gene ID" value="EUGRSUZ_E02969"/>
</dbReference>
<dbReference type="EMBL" id="KK198757">
    <property type="protein sequence ID" value="KCW74306.1"/>
    <property type="molecule type" value="Genomic_DNA"/>
</dbReference>
<evidence type="ECO:0000259" key="1">
    <source>
        <dbReference type="Pfam" id="PF07887"/>
    </source>
</evidence>
<proteinExistence type="predicted"/>
<dbReference type="GO" id="GO:0005634">
    <property type="term" value="C:nucleus"/>
    <property type="evidence" value="ECO:0000318"/>
    <property type="project" value="GO_Central"/>
</dbReference>
<dbReference type="InterPro" id="IPR012416">
    <property type="entry name" value="CBP60"/>
</dbReference>
<protein>
    <recommendedName>
        <fullName evidence="1">Calmodulin binding protein-like N-terminal domain-containing protein</fullName>
    </recommendedName>
</protein>
<reference evidence="2" key="1">
    <citation type="submission" date="2013-07" db="EMBL/GenBank/DDBJ databases">
        <title>The genome of Eucalyptus grandis.</title>
        <authorList>
            <person name="Schmutz J."/>
            <person name="Hayes R."/>
            <person name="Myburg A."/>
            <person name="Tuskan G."/>
            <person name="Grattapaglia D."/>
            <person name="Rokhsar D.S."/>
        </authorList>
    </citation>
    <scope>NUCLEOTIDE SEQUENCE</scope>
    <source>
        <tissue evidence="2">Leaf extractions</tissue>
    </source>
</reference>
<evidence type="ECO:0000313" key="2">
    <source>
        <dbReference type="EMBL" id="KCW74306.1"/>
    </source>
</evidence>
<dbReference type="PANTHER" id="PTHR31713:SF100">
    <property type="entry name" value="CALMODULIN-BINDING PROTEIN 60 B"/>
    <property type="match status" value="1"/>
</dbReference>
<organism evidence="2">
    <name type="scientific">Eucalyptus grandis</name>
    <name type="common">Flooded gum</name>
    <dbReference type="NCBI Taxonomy" id="71139"/>
    <lineage>
        <taxon>Eukaryota</taxon>
        <taxon>Viridiplantae</taxon>
        <taxon>Streptophyta</taxon>
        <taxon>Embryophyta</taxon>
        <taxon>Tracheophyta</taxon>
        <taxon>Spermatophyta</taxon>
        <taxon>Magnoliopsida</taxon>
        <taxon>eudicotyledons</taxon>
        <taxon>Gunneridae</taxon>
        <taxon>Pentapetalae</taxon>
        <taxon>rosids</taxon>
        <taxon>malvids</taxon>
        <taxon>Myrtales</taxon>
        <taxon>Myrtaceae</taxon>
        <taxon>Myrtoideae</taxon>
        <taxon>Eucalypteae</taxon>
        <taxon>Eucalyptus</taxon>
    </lineage>
</organism>